<accession>A0A9P9EX59</accession>
<dbReference type="Pfam" id="PF04082">
    <property type="entry name" value="Fungal_trans"/>
    <property type="match status" value="1"/>
</dbReference>
<sequence>MSDGYSCSVCHKTYKRREHLQRHVASHSALRPYRCGLCNQSYQRADVLRRHTQTCQGRTKAGGAPAGRRACDFCVRQKKACSTGQPCDNCRRKSVPCNYSSSAGLAVANDDDASPDAEVESHTTDNQSLTVTASDITVPGLTFGDNSPFEYLGSYTSVYDMLEDSSTNPSWLDFFNLAAEGFSSTEPQMQLDSYSFHFLDNFTSRTGLVESFDCGTFDQRVGVVSSFLMDERDTHTALATNSGVSGNPPTTAHLGAASTRPPLLLQTSILHGLLITQTHQILLQVKQVVTVKPRNSVVTLEWSRILEQTCMQFFSPHSLGKFLALFWNIWHPNVNFVHRPTFNPTSCKPILLAAMAVIGASVSPDRSDNEQAKMWFNCVEEMVFTDDDFCNDPFTDTETTVLDPAVNINKIQALQAAYIVCLYQNWEGTDASKRRIRRYRFSTVVSMARDIGIISARHPDYFAVSQSEFNWKDFAAREQLIRLFLWIYLLDHAFVIFNNLPPRMVIKEMSMHMAWPEAPFQALTAAECAQEVHTWLLRSTPMCNITFRETVESFCKDSIGPGMRQSFADLGPLNLFAIVSAFHALIFQHQNTFGGDDQLQAIRNALGNWKSIWETYSNELSSSPPHAMVDKHNPSPDDMWKRIGFMRHAPEYWLLASLLVDRLSSSVDTPSFEPTLLDHGGEPILNRYDQTSMSQSSTTIMTLTRTTTALVAPDLDGRFELQQVCLDSLQPDEALVEIHASGICHTDLACASGKLPCAPNAVLGHEGGGVVLETGSAVTTVAKGDKVLLSFSHCGSCAGCASGHPAYCYSFNDFNFSGKRPDGSTAMFIAKEGQRQPVYSTFFGQSSFAKYTIVHRSSLVKVPSLTPLDLFAPLGCGIQTGVGAVFNTLNIKPGSSLAVFGVGSVGMAAVMAAKARCASTIIAVDLNPDRLELAKELGATHGVLGTDQSATKKQIRDICPPIGVDFAVDCTGVPSVIETMVAALGMRGRGVTVGAPGGAAQAKIDIMPHLTYGKEYVGCSEGDSNPVKFIPYLIEMHSQGLLPLEKLISFYDVNDHEKAVADTKNGKVIKAVLKWG</sequence>
<dbReference type="GO" id="GO:0000978">
    <property type="term" value="F:RNA polymerase II cis-regulatory region sequence-specific DNA binding"/>
    <property type="evidence" value="ECO:0007669"/>
    <property type="project" value="InterPro"/>
</dbReference>
<comment type="similarity">
    <text evidence="10">Belongs to the zinc-containing alcohol dehydrogenase family.</text>
</comment>
<dbReference type="GO" id="GO:0000785">
    <property type="term" value="C:chromatin"/>
    <property type="evidence" value="ECO:0007669"/>
    <property type="project" value="TreeGrafter"/>
</dbReference>
<dbReference type="FunFam" id="3.40.50.720:FF:000003">
    <property type="entry name" value="S-(hydroxymethyl)glutathione dehydrogenase"/>
    <property type="match status" value="1"/>
</dbReference>
<evidence type="ECO:0000313" key="13">
    <source>
        <dbReference type="EMBL" id="KAH7146632.1"/>
    </source>
</evidence>
<keyword evidence="4" id="KW-0677">Repeat</keyword>
<evidence type="ECO:0000256" key="1">
    <source>
        <dbReference type="ARBA" id="ARBA00001947"/>
    </source>
</evidence>
<dbReference type="CDD" id="cd12148">
    <property type="entry name" value="fungal_TF_MHR"/>
    <property type="match status" value="1"/>
</dbReference>
<keyword evidence="8" id="KW-0539">Nucleus</keyword>
<dbReference type="InterPro" id="IPR013087">
    <property type="entry name" value="Znf_C2H2_type"/>
</dbReference>
<dbReference type="Pfam" id="PF08240">
    <property type="entry name" value="ADH_N"/>
    <property type="match status" value="1"/>
</dbReference>
<dbReference type="InterPro" id="IPR001138">
    <property type="entry name" value="Zn2Cys6_DnaBD"/>
</dbReference>
<reference evidence="13" key="1">
    <citation type="journal article" date="2021" name="Nat. Commun.">
        <title>Genetic determinants of endophytism in the Arabidopsis root mycobiome.</title>
        <authorList>
            <person name="Mesny F."/>
            <person name="Miyauchi S."/>
            <person name="Thiergart T."/>
            <person name="Pickel B."/>
            <person name="Atanasova L."/>
            <person name="Karlsson M."/>
            <person name="Huettel B."/>
            <person name="Barry K.W."/>
            <person name="Haridas S."/>
            <person name="Chen C."/>
            <person name="Bauer D."/>
            <person name="Andreopoulos W."/>
            <person name="Pangilinan J."/>
            <person name="LaButti K."/>
            <person name="Riley R."/>
            <person name="Lipzen A."/>
            <person name="Clum A."/>
            <person name="Drula E."/>
            <person name="Henrissat B."/>
            <person name="Kohler A."/>
            <person name="Grigoriev I.V."/>
            <person name="Martin F.M."/>
            <person name="Hacquard S."/>
        </authorList>
    </citation>
    <scope>NUCLEOTIDE SEQUENCE</scope>
    <source>
        <strain evidence="13">MPI-CAGE-AT-0021</strain>
    </source>
</reference>
<evidence type="ECO:0000259" key="12">
    <source>
        <dbReference type="PROSITE" id="PS50157"/>
    </source>
</evidence>
<dbReference type="InterPro" id="IPR013154">
    <property type="entry name" value="ADH-like_N"/>
</dbReference>
<dbReference type="Proteomes" id="UP000717696">
    <property type="component" value="Unassembled WGS sequence"/>
</dbReference>
<dbReference type="InterPro" id="IPR011032">
    <property type="entry name" value="GroES-like_sf"/>
</dbReference>
<keyword evidence="3 10" id="KW-0479">Metal-binding</keyword>
<dbReference type="Gene3D" id="3.40.50.720">
    <property type="entry name" value="NAD(P)-binding Rossmann-like Domain"/>
    <property type="match status" value="1"/>
</dbReference>
<dbReference type="GO" id="GO:0016491">
    <property type="term" value="F:oxidoreductase activity"/>
    <property type="evidence" value="ECO:0007669"/>
    <property type="project" value="UniProtKB-KW"/>
</dbReference>
<comment type="subcellular location">
    <subcellularLocation>
        <location evidence="2">Nucleus</location>
    </subcellularLocation>
</comment>
<dbReference type="SUPFAM" id="SSF57701">
    <property type="entry name" value="Zn2/Cys6 DNA-binding domain"/>
    <property type="match status" value="1"/>
</dbReference>
<dbReference type="SUPFAM" id="SSF50129">
    <property type="entry name" value="GroES-like"/>
    <property type="match status" value="1"/>
</dbReference>
<dbReference type="InterPro" id="IPR036864">
    <property type="entry name" value="Zn2-C6_fun-type_DNA-bd_sf"/>
</dbReference>
<dbReference type="Gene3D" id="3.30.160.60">
    <property type="entry name" value="Classic Zinc Finger"/>
    <property type="match status" value="1"/>
</dbReference>
<organism evidence="13 14">
    <name type="scientific">Dactylonectria estremocensis</name>
    <dbReference type="NCBI Taxonomy" id="1079267"/>
    <lineage>
        <taxon>Eukaryota</taxon>
        <taxon>Fungi</taxon>
        <taxon>Dikarya</taxon>
        <taxon>Ascomycota</taxon>
        <taxon>Pezizomycotina</taxon>
        <taxon>Sordariomycetes</taxon>
        <taxon>Hypocreomycetidae</taxon>
        <taxon>Hypocreales</taxon>
        <taxon>Nectriaceae</taxon>
        <taxon>Dactylonectria</taxon>
    </lineage>
</organism>
<evidence type="ECO:0000256" key="6">
    <source>
        <dbReference type="ARBA" id="ARBA00022833"/>
    </source>
</evidence>
<dbReference type="AlphaFoldDB" id="A0A9P9EX59"/>
<dbReference type="PROSITE" id="PS00059">
    <property type="entry name" value="ADH_ZINC"/>
    <property type="match status" value="1"/>
</dbReference>
<comment type="cofactor">
    <cofactor evidence="1 10">
        <name>Zn(2+)</name>
        <dbReference type="ChEBI" id="CHEBI:29105"/>
    </cofactor>
</comment>
<evidence type="ECO:0000313" key="14">
    <source>
        <dbReference type="Proteomes" id="UP000717696"/>
    </source>
</evidence>
<dbReference type="PROSITE" id="PS50048">
    <property type="entry name" value="ZN2_CY6_FUNGAL_2"/>
    <property type="match status" value="1"/>
</dbReference>
<feature type="domain" description="C2H2-type" evidence="12">
    <location>
        <begin position="5"/>
        <end position="32"/>
    </location>
</feature>
<dbReference type="InterPro" id="IPR051059">
    <property type="entry name" value="VerF-like"/>
</dbReference>
<dbReference type="GO" id="GO:0000981">
    <property type="term" value="F:DNA-binding transcription factor activity, RNA polymerase II-specific"/>
    <property type="evidence" value="ECO:0007669"/>
    <property type="project" value="InterPro"/>
</dbReference>
<feature type="domain" description="Zn(2)-C6 fungal-type" evidence="11">
    <location>
        <begin position="70"/>
        <end position="99"/>
    </location>
</feature>
<evidence type="ECO:0000256" key="5">
    <source>
        <dbReference type="ARBA" id="ARBA00022771"/>
    </source>
</evidence>
<dbReference type="CDD" id="cd00067">
    <property type="entry name" value="GAL4"/>
    <property type="match status" value="1"/>
</dbReference>
<dbReference type="EMBL" id="JAGMUU010000008">
    <property type="protein sequence ID" value="KAH7146632.1"/>
    <property type="molecule type" value="Genomic_DNA"/>
</dbReference>
<dbReference type="PROSITE" id="PS50157">
    <property type="entry name" value="ZINC_FINGER_C2H2_2"/>
    <property type="match status" value="2"/>
</dbReference>
<dbReference type="InterPro" id="IPR013149">
    <property type="entry name" value="ADH-like_C"/>
</dbReference>
<feature type="domain" description="C2H2-type" evidence="12">
    <location>
        <begin position="33"/>
        <end position="65"/>
    </location>
</feature>
<evidence type="ECO:0000259" key="11">
    <source>
        <dbReference type="PROSITE" id="PS50048"/>
    </source>
</evidence>
<dbReference type="PANTHER" id="PTHR40626">
    <property type="entry name" value="MIP31509P"/>
    <property type="match status" value="1"/>
</dbReference>
<dbReference type="InterPro" id="IPR036291">
    <property type="entry name" value="NAD(P)-bd_dom_sf"/>
</dbReference>
<keyword evidence="6 10" id="KW-0862">Zinc</keyword>
<evidence type="ECO:0000256" key="2">
    <source>
        <dbReference type="ARBA" id="ARBA00004123"/>
    </source>
</evidence>
<name>A0A9P9EX59_9HYPO</name>
<evidence type="ECO:0000256" key="9">
    <source>
        <dbReference type="PROSITE-ProRule" id="PRU00042"/>
    </source>
</evidence>
<dbReference type="Gene3D" id="4.10.240.10">
    <property type="entry name" value="Zn(2)-C6 fungal-type DNA-binding domain"/>
    <property type="match status" value="1"/>
</dbReference>
<evidence type="ECO:0000256" key="3">
    <source>
        <dbReference type="ARBA" id="ARBA00022723"/>
    </source>
</evidence>
<dbReference type="PANTHER" id="PTHR40626:SF3">
    <property type="entry name" value="TRANSCRIPTION FACTOR WITH C2H2 AND ZN(2)-CYS(6) DNA BINDING DOMAIN (EUROFUNG)-RELATED"/>
    <property type="match status" value="1"/>
</dbReference>
<evidence type="ECO:0000256" key="7">
    <source>
        <dbReference type="ARBA" id="ARBA00023002"/>
    </source>
</evidence>
<dbReference type="GO" id="GO:0008270">
    <property type="term" value="F:zinc ion binding"/>
    <property type="evidence" value="ECO:0007669"/>
    <property type="project" value="UniProtKB-KW"/>
</dbReference>
<dbReference type="InterPro" id="IPR020843">
    <property type="entry name" value="ER"/>
</dbReference>
<dbReference type="InterPro" id="IPR007219">
    <property type="entry name" value="XnlR_reg_dom"/>
</dbReference>
<dbReference type="SMART" id="SM00829">
    <property type="entry name" value="PKS_ER"/>
    <property type="match status" value="1"/>
</dbReference>
<dbReference type="Gene3D" id="3.90.180.10">
    <property type="entry name" value="Medium-chain alcohol dehydrogenases, catalytic domain"/>
    <property type="match status" value="1"/>
</dbReference>
<proteinExistence type="inferred from homology"/>
<dbReference type="InterPro" id="IPR002328">
    <property type="entry name" value="ADH_Zn_CS"/>
</dbReference>
<dbReference type="OrthoDB" id="654211at2759"/>
<dbReference type="InterPro" id="IPR036236">
    <property type="entry name" value="Znf_C2H2_sf"/>
</dbReference>
<dbReference type="GO" id="GO:0006351">
    <property type="term" value="P:DNA-templated transcription"/>
    <property type="evidence" value="ECO:0007669"/>
    <property type="project" value="InterPro"/>
</dbReference>
<dbReference type="SMART" id="SM00355">
    <property type="entry name" value="ZnF_C2H2"/>
    <property type="match status" value="2"/>
</dbReference>
<keyword evidence="14" id="KW-1185">Reference proteome</keyword>
<gene>
    <name evidence="13" type="ORF">B0J13DRAFT_595180</name>
</gene>
<dbReference type="Pfam" id="PF00107">
    <property type="entry name" value="ADH_zinc_N"/>
    <property type="match status" value="1"/>
</dbReference>
<evidence type="ECO:0000256" key="8">
    <source>
        <dbReference type="ARBA" id="ARBA00023242"/>
    </source>
</evidence>
<keyword evidence="5 9" id="KW-0863">Zinc-finger</keyword>
<evidence type="ECO:0000256" key="10">
    <source>
        <dbReference type="RuleBase" id="RU361277"/>
    </source>
</evidence>
<comment type="caution">
    <text evidence="13">The sequence shown here is derived from an EMBL/GenBank/DDBJ whole genome shotgun (WGS) entry which is preliminary data.</text>
</comment>
<dbReference type="Pfam" id="PF00096">
    <property type="entry name" value="zf-C2H2"/>
    <property type="match status" value="1"/>
</dbReference>
<dbReference type="Pfam" id="PF00172">
    <property type="entry name" value="Zn_clus"/>
    <property type="match status" value="1"/>
</dbReference>
<dbReference type="PROSITE" id="PS00028">
    <property type="entry name" value="ZINC_FINGER_C2H2_1"/>
    <property type="match status" value="1"/>
</dbReference>
<dbReference type="SUPFAM" id="SSF51735">
    <property type="entry name" value="NAD(P)-binding Rossmann-fold domains"/>
    <property type="match status" value="1"/>
</dbReference>
<dbReference type="SUPFAM" id="SSF57667">
    <property type="entry name" value="beta-beta-alpha zinc fingers"/>
    <property type="match status" value="1"/>
</dbReference>
<dbReference type="GO" id="GO:0005634">
    <property type="term" value="C:nucleus"/>
    <property type="evidence" value="ECO:0007669"/>
    <property type="project" value="UniProtKB-SubCell"/>
</dbReference>
<evidence type="ECO:0000256" key="4">
    <source>
        <dbReference type="ARBA" id="ARBA00022737"/>
    </source>
</evidence>
<keyword evidence="7" id="KW-0560">Oxidoreductase</keyword>
<protein>
    <submittedName>
        <fullName evidence="13">Uncharacterized protein</fullName>
    </submittedName>
</protein>
<dbReference type="CDD" id="cd08278">
    <property type="entry name" value="benzyl_alcohol_DH"/>
    <property type="match status" value="1"/>
</dbReference>